<dbReference type="RefSeq" id="WP_103564950.1">
    <property type="nucleotide sequence ID" value="NZ_MTBP01000003.1"/>
</dbReference>
<dbReference type="PANTHER" id="PTHR43537">
    <property type="entry name" value="TRANSCRIPTIONAL REGULATOR, GNTR FAMILY"/>
    <property type="match status" value="1"/>
</dbReference>
<reference evidence="5 6" key="1">
    <citation type="journal article" date="2017" name="Chemistry">
        <title>Isolation, Biosynthesis and Chemical Modifications of Rubterolones A-F: Rare Tropolone Alkaloids from Actinomadura sp. 5-2.</title>
        <authorList>
            <person name="Guo H."/>
            <person name="Benndorf R."/>
            <person name="Leichnitz D."/>
            <person name="Klassen J.L."/>
            <person name="Vollmers J."/>
            <person name="Gorls H."/>
            <person name="Steinacker M."/>
            <person name="Weigel C."/>
            <person name="Dahse H.M."/>
            <person name="Kaster A.K."/>
            <person name="de Beer Z.W."/>
            <person name="Poulsen M."/>
            <person name="Beemelmanns C."/>
        </authorList>
    </citation>
    <scope>NUCLEOTIDE SEQUENCE [LARGE SCALE GENOMIC DNA]</scope>
    <source>
        <strain evidence="5 6">5-2</strain>
    </source>
</reference>
<dbReference type="InterPro" id="IPR011711">
    <property type="entry name" value="GntR_C"/>
</dbReference>
<keyword evidence="1" id="KW-0805">Transcription regulation</keyword>
<dbReference type="AlphaFoldDB" id="A0A2P4UE58"/>
<dbReference type="SMART" id="SM00895">
    <property type="entry name" value="FCD"/>
    <property type="match status" value="1"/>
</dbReference>
<dbReference type="InterPro" id="IPR036390">
    <property type="entry name" value="WH_DNA-bd_sf"/>
</dbReference>
<evidence type="ECO:0000313" key="5">
    <source>
        <dbReference type="EMBL" id="POM23311.1"/>
    </source>
</evidence>
<dbReference type="PROSITE" id="PS50949">
    <property type="entry name" value="HTH_GNTR"/>
    <property type="match status" value="1"/>
</dbReference>
<keyword evidence="2" id="KW-0238">DNA-binding</keyword>
<protein>
    <submittedName>
        <fullName evidence="5">HTH-type transcriptional repressor CsiR</fullName>
    </submittedName>
</protein>
<dbReference type="SUPFAM" id="SSF48008">
    <property type="entry name" value="GntR ligand-binding domain-like"/>
    <property type="match status" value="1"/>
</dbReference>
<evidence type="ECO:0000256" key="3">
    <source>
        <dbReference type="ARBA" id="ARBA00023163"/>
    </source>
</evidence>
<evidence type="ECO:0000256" key="2">
    <source>
        <dbReference type="ARBA" id="ARBA00023125"/>
    </source>
</evidence>
<dbReference type="SUPFAM" id="SSF46785">
    <property type="entry name" value="Winged helix' DNA-binding domain"/>
    <property type="match status" value="1"/>
</dbReference>
<dbReference type="Pfam" id="PF07729">
    <property type="entry name" value="FCD"/>
    <property type="match status" value="1"/>
</dbReference>
<dbReference type="Gene3D" id="1.10.10.10">
    <property type="entry name" value="Winged helix-like DNA-binding domain superfamily/Winged helix DNA-binding domain"/>
    <property type="match status" value="1"/>
</dbReference>
<dbReference type="InterPro" id="IPR036388">
    <property type="entry name" value="WH-like_DNA-bd_sf"/>
</dbReference>
<dbReference type="InterPro" id="IPR000524">
    <property type="entry name" value="Tscrpt_reg_HTH_GntR"/>
</dbReference>
<comment type="caution">
    <text evidence="5">The sequence shown here is derived from an EMBL/GenBank/DDBJ whole genome shotgun (WGS) entry which is preliminary data.</text>
</comment>
<gene>
    <name evidence="5" type="primary">csiR_2</name>
    <name evidence="5" type="ORF">BTM25_44640</name>
</gene>
<dbReference type="Gene3D" id="1.20.120.530">
    <property type="entry name" value="GntR ligand-binding domain-like"/>
    <property type="match status" value="1"/>
</dbReference>
<accession>A0A2P4UE58</accession>
<organism evidence="5 6">
    <name type="scientific">Actinomadura rubteroloni</name>
    <dbReference type="NCBI Taxonomy" id="1926885"/>
    <lineage>
        <taxon>Bacteria</taxon>
        <taxon>Bacillati</taxon>
        <taxon>Actinomycetota</taxon>
        <taxon>Actinomycetes</taxon>
        <taxon>Streptosporangiales</taxon>
        <taxon>Thermomonosporaceae</taxon>
        <taxon>Actinomadura</taxon>
    </lineage>
</organism>
<name>A0A2P4UE58_9ACTN</name>
<dbReference type="PANTHER" id="PTHR43537:SF20">
    <property type="entry name" value="HTH-TYPE TRANSCRIPTIONAL REPRESSOR GLAR"/>
    <property type="match status" value="1"/>
</dbReference>
<sequence length="232" mass="25926">MAKRENGETRAEEVHRRLRDDILGGRLAPGERLKFSDLCARYGTSVGAAREALARLAIEGFVRNQSHYGFMVVPLSHEDLADLTTARIEIEPLVFRLSIRDGDMAWESSAVAAHHVLERTPFFGPDSVDHPSDAWTTAHAAFHLALLDGCGNRRLLNTARSLREEAELYRQWSVSFGQERDRDIPGEHRALLDAAIARETDLGAERLRDHIAHTARLLIRGATDAHLGEPVR</sequence>
<dbReference type="Pfam" id="PF00392">
    <property type="entry name" value="GntR"/>
    <property type="match status" value="1"/>
</dbReference>
<keyword evidence="3" id="KW-0804">Transcription</keyword>
<feature type="domain" description="HTH gntR-type" evidence="4">
    <location>
        <begin position="8"/>
        <end position="75"/>
    </location>
</feature>
<evidence type="ECO:0000313" key="6">
    <source>
        <dbReference type="Proteomes" id="UP000242367"/>
    </source>
</evidence>
<dbReference type="Proteomes" id="UP000242367">
    <property type="component" value="Unassembled WGS sequence"/>
</dbReference>
<evidence type="ECO:0000256" key="1">
    <source>
        <dbReference type="ARBA" id="ARBA00023015"/>
    </source>
</evidence>
<dbReference type="InterPro" id="IPR008920">
    <property type="entry name" value="TF_FadR/GntR_C"/>
</dbReference>
<dbReference type="SMART" id="SM00345">
    <property type="entry name" value="HTH_GNTR"/>
    <property type="match status" value="1"/>
</dbReference>
<dbReference type="GO" id="GO:0003677">
    <property type="term" value="F:DNA binding"/>
    <property type="evidence" value="ECO:0007669"/>
    <property type="project" value="UniProtKB-KW"/>
</dbReference>
<keyword evidence="6" id="KW-1185">Reference proteome</keyword>
<evidence type="ECO:0000259" key="4">
    <source>
        <dbReference type="PROSITE" id="PS50949"/>
    </source>
</evidence>
<proteinExistence type="predicted"/>
<dbReference type="GO" id="GO:0003700">
    <property type="term" value="F:DNA-binding transcription factor activity"/>
    <property type="evidence" value="ECO:0007669"/>
    <property type="project" value="InterPro"/>
</dbReference>
<dbReference type="EMBL" id="MTBP01000003">
    <property type="protein sequence ID" value="POM23311.1"/>
    <property type="molecule type" value="Genomic_DNA"/>
</dbReference>